<feature type="region of interest" description="Disordered" evidence="1">
    <location>
        <begin position="269"/>
        <end position="288"/>
    </location>
</feature>
<gene>
    <name evidence="2" type="ORF">RirG_226540</name>
</gene>
<feature type="compositionally biased region" description="Low complexity" evidence="1">
    <location>
        <begin position="270"/>
        <end position="279"/>
    </location>
</feature>
<name>A0A015IDV2_RHIIW</name>
<dbReference type="Proteomes" id="UP000022910">
    <property type="component" value="Unassembled WGS sequence"/>
</dbReference>
<dbReference type="EMBL" id="JEMT01028235">
    <property type="protein sequence ID" value="EXX55307.1"/>
    <property type="molecule type" value="Genomic_DNA"/>
</dbReference>
<sequence length="303" mass="34266">MFHQFITPVTTKLSFTNASDPQKSAKPISTISFYSKPSTVENVSYSSVQNVQRTSPISNSWNDNLLKAPIYFDYPTPPNPSVERTSLVTFNVNNTQDTYPSTSTFHDFSINSSVYQPKSPVYRPKSPDSVTKSYDTPIFYLSSPTSPTNPINSSKVNHQHQVINDSLEFHTTLSPISDSTINEFKRSTLSEKKRNSIEQSNSIGRIKYNKIHNDEQENKENSLEEVFKINNNNESIDVTNIDENIPAEPIQTVKLDSDVTTDVNQTFVKSTTTTNPSNESSKRGRKIRRSKRLAVKPPLNYRV</sequence>
<organism evidence="2 3">
    <name type="scientific">Rhizophagus irregularis (strain DAOM 197198w)</name>
    <name type="common">Glomus intraradices</name>
    <dbReference type="NCBI Taxonomy" id="1432141"/>
    <lineage>
        <taxon>Eukaryota</taxon>
        <taxon>Fungi</taxon>
        <taxon>Fungi incertae sedis</taxon>
        <taxon>Mucoromycota</taxon>
        <taxon>Glomeromycotina</taxon>
        <taxon>Glomeromycetes</taxon>
        <taxon>Glomerales</taxon>
        <taxon>Glomeraceae</taxon>
        <taxon>Rhizophagus</taxon>
    </lineage>
</organism>
<protein>
    <submittedName>
        <fullName evidence="2">Uncharacterized protein</fullName>
    </submittedName>
</protein>
<comment type="caution">
    <text evidence="2">The sequence shown here is derived from an EMBL/GenBank/DDBJ whole genome shotgun (WGS) entry which is preliminary data.</text>
</comment>
<evidence type="ECO:0000313" key="3">
    <source>
        <dbReference type="Proteomes" id="UP000022910"/>
    </source>
</evidence>
<evidence type="ECO:0000313" key="2">
    <source>
        <dbReference type="EMBL" id="EXX55307.1"/>
    </source>
</evidence>
<dbReference type="OrthoDB" id="2373193at2759"/>
<dbReference type="HOGENOM" id="CLU_918743_0_0_1"/>
<evidence type="ECO:0000256" key="1">
    <source>
        <dbReference type="SAM" id="MobiDB-lite"/>
    </source>
</evidence>
<dbReference type="AlphaFoldDB" id="A0A015IDV2"/>
<keyword evidence="3" id="KW-1185">Reference proteome</keyword>
<reference evidence="2 3" key="1">
    <citation type="submission" date="2014-02" db="EMBL/GenBank/DDBJ databases">
        <title>Single nucleus genome sequencing reveals high similarity among nuclei of an endomycorrhizal fungus.</title>
        <authorList>
            <person name="Lin K."/>
            <person name="Geurts R."/>
            <person name="Zhang Z."/>
            <person name="Limpens E."/>
            <person name="Saunders D.G."/>
            <person name="Mu D."/>
            <person name="Pang E."/>
            <person name="Cao H."/>
            <person name="Cha H."/>
            <person name="Lin T."/>
            <person name="Zhou Q."/>
            <person name="Shang Y."/>
            <person name="Li Y."/>
            <person name="Ivanov S."/>
            <person name="Sharma T."/>
            <person name="Velzen R.V."/>
            <person name="Ruijter N.D."/>
            <person name="Aanen D.K."/>
            <person name="Win J."/>
            <person name="Kamoun S."/>
            <person name="Bisseling T."/>
            <person name="Huang S."/>
        </authorList>
    </citation>
    <scope>NUCLEOTIDE SEQUENCE [LARGE SCALE GENOMIC DNA]</scope>
    <source>
        <strain evidence="3">DAOM197198w</strain>
    </source>
</reference>
<accession>A0A015IDV2</accession>
<proteinExistence type="predicted"/>